<keyword evidence="5 9" id="KW-0732">Signal</keyword>
<dbReference type="Proteomes" id="UP000002051">
    <property type="component" value="Unassembled WGS sequence"/>
</dbReference>
<dbReference type="InterPro" id="IPR015168">
    <property type="entry name" value="SsuA/THI5"/>
</dbReference>
<dbReference type="HOGENOM" id="CLU_601848_0_0_1"/>
<evidence type="ECO:0000256" key="3">
    <source>
        <dbReference type="ARBA" id="ARBA00010742"/>
    </source>
</evidence>
<dbReference type="Gene3D" id="3.40.190.10">
    <property type="entry name" value="Periplasmic binding protein-like II"/>
    <property type="match status" value="2"/>
</dbReference>
<keyword evidence="7 8" id="KW-0472">Membrane</keyword>
<feature type="transmembrane region" description="Helical" evidence="8">
    <location>
        <begin position="391"/>
        <end position="412"/>
    </location>
</feature>
<protein>
    <submittedName>
        <fullName evidence="11">Taurine ABC transporter, periplasmic-binding protein</fullName>
    </submittedName>
</protein>
<feature type="chain" id="PRO_5014498643" evidence="9">
    <location>
        <begin position="25"/>
        <end position="455"/>
    </location>
</feature>
<evidence type="ECO:0000256" key="4">
    <source>
        <dbReference type="ARBA" id="ARBA00022692"/>
    </source>
</evidence>
<sequence length="455" mass="48497">MKIASTFVATILAVLVPMQAHAQAKETTVKVAEVPALTWAAWMGLPDSATVGDTKVSFDISSFKSSGDVLLAVQTGQIDIGPTAFNLVAAAYATTKSLPIRMIAGVGDGTTAVVLRPDSGIKTLQDMRGKRVGLVRGSNEFFKFEIALGSVGIDLRNDVKLTTLSSPTDQILALQRGDLDAIVTYAPYATKAVQMGGVLADKINATLMREAGVPTVIIANENFLKRDPTGAQAAINAYVANWRAFDKDRPRWVDTYLKGASGDRGLMLDAVKTLPIQWDMNDGAMLSGEGDGPVSGATRQRRKVMMGTVRTTRAGGALTGWQRTALAFAFPIVVIAVWQYVGQKNLLAHGLFPSFTTSIDAFWDFISGSLGTSPYSGKWLSSVGASFQRIMIGYVIGAVVGIALGLMVGFYPKVRYALHPTINAIRPVSITAWIPLALIVLGIAAWSARPMPTEG</sequence>
<keyword evidence="6 8" id="KW-1133">Transmembrane helix</keyword>
<evidence type="ECO:0000313" key="11">
    <source>
        <dbReference type="EMBL" id="KEH15296.1"/>
    </source>
</evidence>
<comment type="similarity">
    <text evidence="3">Belongs to the bacterial solute-binding protein SsuA/TauA family.</text>
</comment>
<dbReference type="Pfam" id="PF09084">
    <property type="entry name" value="NMT1"/>
    <property type="match status" value="1"/>
</dbReference>
<feature type="transmembrane region" description="Helical" evidence="8">
    <location>
        <begin position="424"/>
        <end position="446"/>
    </location>
</feature>
<dbReference type="InterPro" id="IPR035906">
    <property type="entry name" value="MetI-like_sf"/>
</dbReference>
<organism evidence="11 13">
    <name type="scientific">Medicago truncatula</name>
    <name type="common">Barrel medic</name>
    <name type="synonym">Medicago tribuloides</name>
    <dbReference type="NCBI Taxonomy" id="3880"/>
    <lineage>
        <taxon>Eukaryota</taxon>
        <taxon>Viridiplantae</taxon>
        <taxon>Streptophyta</taxon>
        <taxon>Embryophyta</taxon>
        <taxon>Tracheophyta</taxon>
        <taxon>Spermatophyta</taxon>
        <taxon>Magnoliopsida</taxon>
        <taxon>eudicotyledons</taxon>
        <taxon>Gunneridae</taxon>
        <taxon>Pentapetalae</taxon>
        <taxon>rosids</taxon>
        <taxon>fabids</taxon>
        <taxon>Fabales</taxon>
        <taxon>Fabaceae</taxon>
        <taxon>Papilionoideae</taxon>
        <taxon>50 kb inversion clade</taxon>
        <taxon>NPAAA clade</taxon>
        <taxon>Hologalegina</taxon>
        <taxon>IRL clade</taxon>
        <taxon>Trifolieae</taxon>
        <taxon>Medicago</taxon>
    </lineage>
</organism>
<keyword evidence="13" id="KW-1185">Reference proteome</keyword>
<dbReference type="PANTHER" id="PTHR30024:SF47">
    <property type="entry name" value="TAURINE-BINDING PERIPLASMIC PROTEIN"/>
    <property type="match status" value="1"/>
</dbReference>
<evidence type="ECO:0000256" key="5">
    <source>
        <dbReference type="ARBA" id="ARBA00022729"/>
    </source>
</evidence>
<reference evidence="12" key="3">
    <citation type="submission" date="2015-06" db="UniProtKB">
        <authorList>
            <consortium name="EnsemblPlants"/>
        </authorList>
    </citation>
    <scope>IDENTIFICATION</scope>
    <source>
        <strain evidence="12">cv. Jemalong A17</strain>
    </source>
</reference>
<evidence type="ECO:0000256" key="8">
    <source>
        <dbReference type="SAM" id="Phobius"/>
    </source>
</evidence>
<reference evidence="11 13" key="2">
    <citation type="journal article" date="2014" name="BMC Genomics">
        <title>An improved genome release (version Mt4.0) for the model legume Medicago truncatula.</title>
        <authorList>
            <person name="Tang H."/>
            <person name="Krishnakumar V."/>
            <person name="Bidwell S."/>
            <person name="Rosen B."/>
            <person name="Chan A."/>
            <person name="Zhou S."/>
            <person name="Gentzbittel L."/>
            <person name="Childs K.L."/>
            <person name="Yandell M."/>
            <person name="Gundlach H."/>
            <person name="Mayer K.F."/>
            <person name="Schwartz D.C."/>
            <person name="Town C.D."/>
        </authorList>
    </citation>
    <scope>GENOME REANNOTATION</scope>
    <source>
        <strain evidence="11">A17</strain>
        <strain evidence="12 13">cv. Jemalong A17</strain>
    </source>
</reference>
<evidence type="ECO:0000256" key="1">
    <source>
        <dbReference type="ARBA" id="ARBA00004141"/>
    </source>
</evidence>
<evidence type="ECO:0000256" key="9">
    <source>
        <dbReference type="SAM" id="SignalP"/>
    </source>
</evidence>
<dbReference type="SUPFAM" id="SSF161098">
    <property type="entry name" value="MetI-like"/>
    <property type="match status" value="1"/>
</dbReference>
<evidence type="ECO:0000256" key="6">
    <source>
        <dbReference type="ARBA" id="ARBA00022989"/>
    </source>
</evidence>
<dbReference type="EMBL" id="KL404195">
    <property type="protein sequence ID" value="KEH15296.1"/>
    <property type="molecule type" value="Genomic_DNA"/>
</dbReference>
<name>A0A072TDI6_MEDTR</name>
<gene>
    <name evidence="11" type="ORF">MTR_1471s0010</name>
</gene>
<dbReference type="GO" id="GO:0016020">
    <property type="term" value="C:membrane"/>
    <property type="evidence" value="ECO:0007669"/>
    <property type="project" value="UniProtKB-SubCell"/>
</dbReference>
<evidence type="ECO:0000313" key="12">
    <source>
        <dbReference type="EnsemblPlants" id="KEH15296"/>
    </source>
</evidence>
<evidence type="ECO:0000256" key="2">
    <source>
        <dbReference type="ARBA" id="ARBA00004418"/>
    </source>
</evidence>
<accession>A0A072TDI6</accession>
<proteinExistence type="inferred from homology"/>
<reference evidence="11 13" key="1">
    <citation type="journal article" date="2011" name="Nature">
        <title>The Medicago genome provides insight into the evolution of rhizobial symbioses.</title>
        <authorList>
            <person name="Young N.D."/>
            <person name="Debelle F."/>
            <person name="Oldroyd G.E."/>
            <person name="Geurts R."/>
            <person name="Cannon S.B."/>
            <person name="Udvardi M.K."/>
            <person name="Benedito V.A."/>
            <person name="Mayer K.F."/>
            <person name="Gouzy J."/>
            <person name="Schoof H."/>
            <person name="Van de Peer Y."/>
            <person name="Proost S."/>
            <person name="Cook D.R."/>
            <person name="Meyers B.C."/>
            <person name="Spannagl M."/>
            <person name="Cheung F."/>
            <person name="De Mita S."/>
            <person name="Krishnakumar V."/>
            <person name="Gundlach H."/>
            <person name="Zhou S."/>
            <person name="Mudge J."/>
            <person name="Bharti A.K."/>
            <person name="Murray J.D."/>
            <person name="Naoumkina M.A."/>
            <person name="Rosen B."/>
            <person name="Silverstein K.A."/>
            <person name="Tang H."/>
            <person name="Rombauts S."/>
            <person name="Zhao P.X."/>
            <person name="Zhou P."/>
            <person name="Barbe V."/>
            <person name="Bardou P."/>
            <person name="Bechner M."/>
            <person name="Bellec A."/>
            <person name="Berger A."/>
            <person name="Berges H."/>
            <person name="Bidwell S."/>
            <person name="Bisseling T."/>
            <person name="Choisne N."/>
            <person name="Couloux A."/>
            <person name="Denny R."/>
            <person name="Deshpande S."/>
            <person name="Dai X."/>
            <person name="Doyle J.J."/>
            <person name="Dudez A.M."/>
            <person name="Farmer A.D."/>
            <person name="Fouteau S."/>
            <person name="Franken C."/>
            <person name="Gibelin C."/>
            <person name="Gish J."/>
            <person name="Goldstein S."/>
            <person name="Gonzalez A.J."/>
            <person name="Green P.J."/>
            <person name="Hallab A."/>
            <person name="Hartog M."/>
            <person name="Hua A."/>
            <person name="Humphray S.J."/>
            <person name="Jeong D.H."/>
            <person name="Jing Y."/>
            <person name="Jocker A."/>
            <person name="Kenton S.M."/>
            <person name="Kim D.J."/>
            <person name="Klee K."/>
            <person name="Lai H."/>
            <person name="Lang C."/>
            <person name="Lin S."/>
            <person name="Macmil S.L."/>
            <person name="Magdelenat G."/>
            <person name="Matthews L."/>
            <person name="McCorrison J."/>
            <person name="Monaghan E.L."/>
            <person name="Mun J.H."/>
            <person name="Najar F.Z."/>
            <person name="Nicholson C."/>
            <person name="Noirot C."/>
            <person name="O'Bleness M."/>
            <person name="Paule C.R."/>
            <person name="Poulain J."/>
            <person name="Prion F."/>
            <person name="Qin B."/>
            <person name="Qu C."/>
            <person name="Retzel E.F."/>
            <person name="Riddle C."/>
            <person name="Sallet E."/>
            <person name="Samain S."/>
            <person name="Samson N."/>
            <person name="Sanders I."/>
            <person name="Saurat O."/>
            <person name="Scarpelli C."/>
            <person name="Schiex T."/>
            <person name="Segurens B."/>
            <person name="Severin A.J."/>
            <person name="Sherrier D.J."/>
            <person name="Shi R."/>
            <person name="Sims S."/>
            <person name="Singer S.R."/>
            <person name="Sinharoy S."/>
            <person name="Sterck L."/>
            <person name="Viollet A."/>
            <person name="Wang B.B."/>
            <person name="Wang K."/>
            <person name="Wang M."/>
            <person name="Wang X."/>
            <person name="Warfsmann J."/>
            <person name="Weissenbach J."/>
            <person name="White D.D."/>
            <person name="White J.D."/>
            <person name="Wiley G.B."/>
            <person name="Wincker P."/>
            <person name="Xing Y."/>
            <person name="Yang L."/>
            <person name="Yao Z."/>
            <person name="Ying F."/>
            <person name="Zhai J."/>
            <person name="Zhou L."/>
            <person name="Zuber A."/>
            <person name="Denarie J."/>
            <person name="Dixon R.A."/>
            <person name="May G.D."/>
            <person name="Schwartz D.C."/>
            <person name="Rogers J."/>
            <person name="Quetier F."/>
            <person name="Town C.D."/>
            <person name="Roe B.A."/>
        </authorList>
    </citation>
    <scope>NUCLEOTIDE SEQUENCE [LARGE SCALE GENOMIC DNA]</scope>
    <source>
        <strain evidence="11">A17</strain>
        <strain evidence="12 13">cv. Jemalong A17</strain>
    </source>
</reference>
<comment type="subcellular location">
    <subcellularLocation>
        <location evidence="1">Membrane</location>
        <topology evidence="1">Multi-pass membrane protein</topology>
    </subcellularLocation>
    <subcellularLocation>
        <location evidence="2">Periplasm</location>
    </subcellularLocation>
</comment>
<dbReference type="AlphaFoldDB" id="A0A072TDI6"/>
<feature type="signal peptide" evidence="9">
    <location>
        <begin position="1"/>
        <end position="24"/>
    </location>
</feature>
<evidence type="ECO:0000256" key="7">
    <source>
        <dbReference type="ARBA" id="ARBA00023136"/>
    </source>
</evidence>
<dbReference type="GO" id="GO:0009970">
    <property type="term" value="P:cellular response to sulfate starvation"/>
    <property type="evidence" value="ECO:0000318"/>
    <property type="project" value="GO_Central"/>
</dbReference>
<dbReference type="SUPFAM" id="SSF53850">
    <property type="entry name" value="Periplasmic binding protein-like II"/>
    <property type="match status" value="1"/>
</dbReference>
<dbReference type="PANTHER" id="PTHR30024">
    <property type="entry name" value="ALIPHATIC SULFONATES-BINDING PROTEIN-RELATED"/>
    <property type="match status" value="1"/>
</dbReference>
<evidence type="ECO:0000313" key="13">
    <source>
        <dbReference type="Proteomes" id="UP000002051"/>
    </source>
</evidence>
<feature type="domain" description="SsuA/THI5-like" evidence="10">
    <location>
        <begin position="60"/>
        <end position="239"/>
    </location>
</feature>
<evidence type="ECO:0000259" key="10">
    <source>
        <dbReference type="Pfam" id="PF09084"/>
    </source>
</evidence>
<dbReference type="EnsemblPlants" id="KEH15296">
    <property type="protein sequence ID" value="KEH15296"/>
    <property type="gene ID" value="MTR_1471s0010"/>
</dbReference>
<keyword evidence="4 8" id="KW-0812">Transmembrane</keyword>